<comment type="caution">
    <text evidence="1">The sequence shown here is derived from an EMBL/GenBank/DDBJ whole genome shotgun (WGS) entry which is preliminary data.</text>
</comment>
<accession>A0ABV3DFC4</accession>
<organism evidence="1 2">
    <name type="scientific">Streptodolium elevatio</name>
    <dbReference type="NCBI Taxonomy" id="3157996"/>
    <lineage>
        <taxon>Bacteria</taxon>
        <taxon>Bacillati</taxon>
        <taxon>Actinomycetota</taxon>
        <taxon>Actinomycetes</taxon>
        <taxon>Kitasatosporales</taxon>
        <taxon>Streptomycetaceae</taxon>
        <taxon>Streptodolium</taxon>
    </lineage>
</organism>
<dbReference type="EMBL" id="JBEZFP010000019">
    <property type="protein sequence ID" value="MEU8133912.1"/>
    <property type="molecule type" value="Genomic_DNA"/>
</dbReference>
<dbReference type="Pfam" id="PF13483">
    <property type="entry name" value="Lactamase_B_3"/>
    <property type="match status" value="1"/>
</dbReference>
<dbReference type="Proteomes" id="UP001551482">
    <property type="component" value="Unassembled WGS sequence"/>
</dbReference>
<gene>
    <name evidence="1" type="ORF">AB0C36_10415</name>
</gene>
<dbReference type="PANTHER" id="PTHR43546:SF3">
    <property type="entry name" value="UPF0173 METAL-DEPENDENT HYDROLASE MJ1163"/>
    <property type="match status" value="1"/>
</dbReference>
<name>A0ABV3DFC4_9ACTN</name>
<proteinExistence type="predicted"/>
<dbReference type="SUPFAM" id="SSF56281">
    <property type="entry name" value="Metallo-hydrolase/oxidoreductase"/>
    <property type="match status" value="1"/>
</dbReference>
<dbReference type="InterPro" id="IPR050114">
    <property type="entry name" value="UPF0173_UPF0282_UlaG_hydrolase"/>
</dbReference>
<dbReference type="PANTHER" id="PTHR43546">
    <property type="entry name" value="UPF0173 METAL-DEPENDENT HYDROLASE MJ1163-RELATED"/>
    <property type="match status" value="1"/>
</dbReference>
<protein>
    <submittedName>
        <fullName evidence="1">MBL fold metallo-hydrolase</fullName>
    </submittedName>
</protein>
<evidence type="ECO:0000313" key="2">
    <source>
        <dbReference type="Proteomes" id="UP001551482"/>
    </source>
</evidence>
<reference evidence="1 2" key="1">
    <citation type="submission" date="2024-06" db="EMBL/GenBank/DDBJ databases">
        <title>The Natural Products Discovery Center: Release of the First 8490 Sequenced Strains for Exploring Actinobacteria Biosynthetic Diversity.</title>
        <authorList>
            <person name="Kalkreuter E."/>
            <person name="Kautsar S.A."/>
            <person name="Yang D."/>
            <person name="Bader C.D."/>
            <person name="Teijaro C.N."/>
            <person name="Fluegel L."/>
            <person name="Davis C.M."/>
            <person name="Simpson J.R."/>
            <person name="Lauterbach L."/>
            <person name="Steele A.D."/>
            <person name="Gui C."/>
            <person name="Meng S."/>
            <person name="Li G."/>
            <person name="Viehrig K."/>
            <person name="Ye F."/>
            <person name="Su P."/>
            <person name="Kiefer A.F."/>
            <person name="Nichols A."/>
            <person name="Cepeda A.J."/>
            <person name="Yan W."/>
            <person name="Fan B."/>
            <person name="Jiang Y."/>
            <person name="Adhikari A."/>
            <person name="Zheng C.-J."/>
            <person name="Schuster L."/>
            <person name="Cowan T.M."/>
            <person name="Smanski M.J."/>
            <person name="Chevrette M.G."/>
            <person name="De Carvalho L.P.S."/>
            <person name="Shen B."/>
        </authorList>
    </citation>
    <scope>NUCLEOTIDE SEQUENCE [LARGE SCALE GENOMIC DNA]</scope>
    <source>
        <strain evidence="1 2">NPDC048946</strain>
    </source>
</reference>
<sequence>MQLTKIGHSCVRLHAKGITIVIDPGAFNPADVLDGADAVLVTHEHFDHVVPDQLRAALADNPELQVWTNPALAAQFADLGGRVLAVTHGDTFEIGGTGGVPVHVYGEKHATIHRDIPLVDNVGFLVGGEVFHPGDALTVPDAPVPTLLTPAAAPWLKVAEAADYVREVAPRRAILIHDAVLSDAGREVHTRLLTGLTEGPERDVVTATPGEPLTLG</sequence>
<evidence type="ECO:0000313" key="1">
    <source>
        <dbReference type="EMBL" id="MEU8133912.1"/>
    </source>
</evidence>
<dbReference type="RefSeq" id="WP_358352141.1">
    <property type="nucleotide sequence ID" value="NZ_JBEZFP010000019.1"/>
</dbReference>
<dbReference type="Gene3D" id="3.60.15.10">
    <property type="entry name" value="Ribonuclease Z/Hydroxyacylglutathione hydrolase-like"/>
    <property type="match status" value="1"/>
</dbReference>
<dbReference type="InterPro" id="IPR036866">
    <property type="entry name" value="RibonucZ/Hydroxyglut_hydro"/>
</dbReference>
<keyword evidence="2" id="KW-1185">Reference proteome</keyword>